<protein>
    <submittedName>
        <fullName evidence="2">Uncharacterized protein</fullName>
    </submittedName>
</protein>
<accession>A0ABR8VB13</accession>
<dbReference type="Proteomes" id="UP000616346">
    <property type="component" value="Unassembled WGS sequence"/>
</dbReference>
<comment type="caution">
    <text evidence="2">The sequence shown here is derived from an EMBL/GenBank/DDBJ whole genome shotgun (WGS) entry which is preliminary data.</text>
</comment>
<keyword evidence="3" id="KW-1185">Reference proteome</keyword>
<name>A0ABR8VB13_9BACT</name>
<proteinExistence type="predicted"/>
<evidence type="ECO:0000256" key="1">
    <source>
        <dbReference type="SAM" id="MobiDB-lite"/>
    </source>
</evidence>
<sequence>MTATTTPIKGTSSKKARKSLTPREKRMRKARKKILSSKEESAKFLREIGLLDNKNQLSKVYYP</sequence>
<dbReference type="RefSeq" id="WP_191710050.1">
    <property type="nucleotide sequence ID" value="NZ_JACSPQ010000005.1"/>
</dbReference>
<organism evidence="2 3">
    <name type="scientific">Phocaeicola faecium</name>
    <dbReference type="NCBI Taxonomy" id="2762213"/>
    <lineage>
        <taxon>Bacteria</taxon>
        <taxon>Pseudomonadati</taxon>
        <taxon>Bacteroidota</taxon>
        <taxon>Bacteroidia</taxon>
        <taxon>Bacteroidales</taxon>
        <taxon>Bacteroidaceae</taxon>
        <taxon>Phocaeicola</taxon>
    </lineage>
</organism>
<reference evidence="2 3" key="1">
    <citation type="submission" date="2020-08" db="EMBL/GenBank/DDBJ databases">
        <title>A Genomic Blueprint of the Chicken Gut Microbiome.</title>
        <authorList>
            <person name="Gilroy R."/>
            <person name="Ravi A."/>
            <person name="Getino M."/>
            <person name="Pursley I."/>
            <person name="Horton D.L."/>
            <person name="Alikhan N.-F."/>
            <person name="Baker D."/>
            <person name="Gharbi K."/>
            <person name="Hall N."/>
            <person name="Watson M."/>
            <person name="Adriaenssens E.M."/>
            <person name="Foster-Nyarko E."/>
            <person name="Jarju S."/>
            <person name="Secka A."/>
            <person name="Antonio M."/>
            <person name="Oren A."/>
            <person name="Chaudhuri R."/>
            <person name="La Ragione R.M."/>
            <person name="Hildebrand F."/>
            <person name="Pallen M.J."/>
        </authorList>
    </citation>
    <scope>NUCLEOTIDE SEQUENCE [LARGE SCALE GENOMIC DNA]</scope>
    <source>
        <strain evidence="2 3">Sa1YUN3</strain>
    </source>
</reference>
<dbReference type="EMBL" id="JACSPQ010000005">
    <property type="protein sequence ID" value="MBD8001979.1"/>
    <property type="molecule type" value="Genomic_DNA"/>
</dbReference>
<feature type="compositionally biased region" description="Polar residues" evidence="1">
    <location>
        <begin position="1"/>
        <end position="11"/>
    </location>
</feature>
<evidence type="ECO:0000313" key="2">
    <source>
        <dbReference type="EMBL" id="MBD8001979.1"/>
    </source>
</evidence>
<gene>
    <name evidence="2" type="ORF">H9626_07085</name>
</gene>
<feature type="region of interest" description="Disordered" evidence="1">
    <location>
        <begin position="1"/>
        <end position="38"/>
    </location>
</feature>
<evidence type="ECO:0000313" key="3">
    <source>
        <dbReference type="Proteomes" id="UP000616346"/>
    </source>
</evidence>
<feature type="compositionally biased region" description="Basic residues" evidence="1">
    <location>
        <begin position="12"/>
        <end position="35"/>
    </location>
</feature>